<protein>
    <recommendedName>
        <fullName evidence="3">Der GTPase-activating protein YihI</fullName>
    </recommendedName>
</protein>
<name>A0A2S2DYP5_9ALTE</name>
<comment type="function">
    <text evidence="3">A GTPase-activating protein (GAP) that modifies Der/EngA GTPase function. May play a role in ribosome biogenesis.</text>
</comment>
<organism evidence="5 6">
    <name type="scientific">Saliniradius amylolyticus</name>
    <dbReference type="NCBI Taxonomy" id="2183582"/>
    <lineage>
        <taxon>Bacteria</taxon>
        <taxon>Pseudomonadati</taxon>
        <taxon>Pseudomonadota</taxon>
        <taxon>Gammaproteobacteria</taxon>
        <taxon>Alteromonadales</taxon>
        <taxon>Alteromonadaceae</taxon>
        <taxon>Saliniradius</taxon>
    </lineage>
</organism>
<feature type="compositionally biased region" description="Acidic residues" evidence="4">
    <location>
        <begin position="141"/>
        <end position="154"/>
    </location>
</feature>
<evidence type="ECO:0000256" key="4">
    <source>
        <dbReference type="SAM" id="MobiDB-lite"/>
    </source>
</evidence>
<feature type="compositionally biased region" description="Basic residues" evidence="4">
    <location>
        <begin position="30"/>
        <end position="40"/>
    </location>
</feature>
<evidence type="ECO:0000256" key="2">
    <source>
        <dbReference type="ARBA" id="ARBA00022517"/>
    </source>
</evidence>
<dbReference type="AlphaFoldDB" id="A0A2S2DYP5"/>
<proteinExistence type="inferred from homology"/>
<feature type="region of interest" description="Disordered" evidence="4">
    <location>
        <begin position="141"/>
        <end position="169"/>
    </location>
</feature>
<evidence type="ECO:0000256" key="3">
    <source>
        <dbReference type="HAMAP-Rule" id="MF_01058"/>
    </source>
</evidence>
<evidence type="ECO:0000256" key="1">
    <source>
        <dbReference type="ARBA" id="ARBA00022468"/>
    </source>
</evidence>
<evidence type="ECO:0000313" key="5">
    <source>
        <dbReference type="EMBL" id="AWL10524.1"/>
    </source>
</evidence>
<dbReference type="NCBIfam" id="NF003560">
    <property type="entry name" value="PRK05244.1-1"/>
    <property type="match status" value="1"/>
</dbReference>
<comment type="similarity">
    <text evidence="3">Belongs to the YihI family.</text>
</comment>
<accession>A0A2S2DYP5</accession>
<gene>
    <name evidence="3" type="primary">yihI</name>
    <name evidence="5" type="ORF">HMF8227_00010</name>
</gene>
<feature type="compositionally biased region" description="Basic and acidic residues" evidence="4">
    <location>
        <begin position="77"/>
        <end position="88"/>
    </location>
</feature>
<dbReference type="KEGG" id="salh:HMF8227_00010"/>
<dbReference type="HAMAP" id="MF_01058">
    <property type="entry name" value="GAP_YihI"/>
    <property type="match status" value="1"/>
</dbReference>
<dbReference type="InterPro" id="IPR007336">
    <property type="entry name" value="YihI"/>
</dbReference>
<dbReference type="EMBL" id="CP029347">
    <property type="protein sequence ID" value="AWL10524.1"/>
    <property type="molecule type" value="Genomic_DNA"/>
</dbReference>
<dbReference type="GO" id="GO:0042254">
    <property type="term" value="P:ribosome biogenesis"/>
    <property type="evidence" value="ECO:0007669"/>
    <property type="project" value="UniProtKB-KW"/>
</dbReference>
<dbReference type="GO" id="GO:0005096">
    <property type="term" value="F:GTPase activator activity"/>
    <property type="evidence" value="ECO:0007669"/>
    <property type="project" value="UniProtKB-KW"/>
</dbReference>
<sequence>MSKTRLSKEYKRKHRQPAPKGKLSQTSSGKTKHPKGRPAGKRNAPESGAKPSGSAKTKADPRLGSKKPIPLNPTPEPKAEAPARFYSPKEELAAIENDQRLEQLLDKEEQGQSLAADEQAYMDKQLQRHAKLCQLLGIDLEAEEDSNDKNDEDLLDKLDPRHLDDFKPE</sequence>
<comment type="subunit">
    <text evidence="3">Interacts with Der.</text>
</comment>
<dbReference type="Pfam" id="PF04220">
    <property type="entry name" value="YihI"/>
    <property type="match status" value="1"/>
</dbReference>
<dbReference type="Proteomes" id="UP000245728">
    <property type="component" value="Chromosome"/>
</dbReference>
<keyword evidence="6" id="KW-1185">Reference proteome</keyword>
<feature type="compositionally biased region" description="Basic and acidic residues" evidence="4">
    <location>
        <begin position="155"/>
        <end position="169"/>
    </location>
</feature>
<dbReference type="RefSeq" id="WP_162558424.1">
    <property type="nucleotide sequence ID" value="NZ_CP029347.1"/>
</dbReference>
<evidence type="ECO:0000313" key="6">
    <source>
        <dbReference type="Proteomes" id="UP000245728"/>
    </source>
</evidence>
<keyword evidence="2 3" id="KW-0690">Ribosome biogenesis</keyword>
<keyword evidence="1 3" id="KW-0343">GTPase activation</keyword>
<reference evidence="5 6" key="1">
    <citation type="submission" date="2018-05" db="EMBL/GenBank/DDBJ databases">
        <title>Salinimonas sp. HMF8227 Genome sequencing and assembly.</title>
        <authorList>
            <person name="Kang H."/>
            <person name="Kang J."/>
            <person name="Cha I."/>
            <person name="Kim H."/>
            <person name="Joh K."/>
        </authorList>
    </citation>
    <scope>NUCLEOTIDE SEQUENCE [LARGE SCALE GENOMIC DNA]</scope>
    <source>
        <strain evidence="5 6">HMF8227</strain>
    </source>
</reference>
<feature type="region of interest" description="Disordered" evidence="4">
    <location>
        <begin position="1"/>
        <end position="88"/>
    </location>
</feature>